<dbReference type="Proteomes" id="UP000663193">
    <property type="component" value="Chromosome 5"/>
</dbReference>
<dbReference type="AlphaFoldDB" id="A0A7U2HY31"/>
<keyword evidence="2" id="KW-1185">Reference proteome</keyword>
<accession>A0A7U2HY31</accession>
<protein>
    <submittedName>
        <fullName evidence="1">Uncharacterized protein</fullName>
    </submittedName>
</protein>
<evidence type="ECO:0000313" key="1">
    <source>
        <dbReference type="EMBL" id="QRC94948.1"/>
    </source>
</evidence>
<sequence>METKSGYLAFFSGRRSWHFMLSRIKEPVLPPASSAMHELQTRNEYVPAMCTTVPNQMQDVCARRHCRPRPKTLSQCGRRAVKKSTQREVIAEATQMIHKQSPFCQSART</sequence>
<evidence type="ECO:0000313" key="2">
    <source>
        <dbReference type="Proteomes" id="UP000663193"/>
    </source>
</evidence>
<name>A0A7U2HY31_PHANO</name>
<dbReference type="EMBL" id="CP069027">
    <property type="protein sequence ID" value="QRC94948.1"/>
    <property type="molecule type" value="Genomic_DNA"/>
</dbReference>
<gene>
    <name evidence="1" type="ORF">JI435_406570</name>
</gene>
<reference evidence="2" key="1">
    <citation type="journal article" date="2021" name="BMC Genomics">
        <title>Chromosome-level genome assembly and manually-curated proteome of model necrotroph Parastagonospora nodorum Sn15 reveals a genome-wide trove of candidate effector homologs, and redundancy of virulence-related functions within an accessory chromosome.</title>
        <authorList>
            <person name="Bertazzoni S."/>
            <person name="Jones D.A.B."/>
            <person name="Phan H.T."/>
            <person name="Tan K.-C."/>
            <person name="Hane J.K."/>
        </authorList>
    </citation>
    <scope>NUCLEOTIDE SEQUENCE [LARGE SCALE GENOMIC DNA]</scope>
    <source>
        <strain evidence="2">SN15 / ATCC MYA-4574 / FGSC 10173)</strain>
    </source>
</reference>
<proteinExistence type="predicted"/>
<organism evidence="1 2">
    <name type="scientific">Phaeosphaeria nodorum (strain SN15 / ATCC MYA-4574 / FGSC 10173)</name>
    <name type="common">Glume blotch fungus</name>
    <name type="synonym">Parastagonospora nodorum</name>
    <dbReference type="NCBI Taxonomy" id="321614"/>
    <lineage>
        <taxon>Eukaryota</taxon>
        <taxon>Fungi</taxon>
        <taxon>Dikarya</taxon>
        <taxon>Ascomycota</taxon>
        <taxon>Pezizomycotina</taxon>
        <taxon>Dothideomycetes</taxon>
        <taxon>Pleosporomycetidae</taxon>
        <taxon>Pleosporales</taxon>
        <taxon>Pleosporineae</taxon>
        <taxon>Phaeosphaeriaceae</taxon>
        <taxon>Parastagonospora</taxon>
    </lineage>
</organism>
<dbReference type="VEuPathDB" id="FungiDB:JI435_406570"/>